<dbReference type="PANTHER" id="PTHR10885">
    <property type="entry name" value="ISOPENTENYL-DIPHOSPHATE DELTA-ISOMERASE"/>
    <property type="match status" value="1"/>
</dbReference>
<reference evidence="3 4" key="1">
    <citation type="submission" date="2015-11" db="EMBL/GenBank/DDBJ databases">
        <authorList>
            <person name="Lin W."/>
        </authorList>
    </citation>
    <scope>NUCLEOTIDE SEQUENCE [LARGE SCALE GENOMIC DNA]</scope>
    <source>
        <strain evidence="3 4">HCH-1</strain>
    </source>
</reference>
<evidence type="ECO:0000313" key="4">
    <source>
        <dbReference type="Proteomes" id="UP000060487"/>
    </source>
</evidence>
<dbReference type="PROSITE" id="PS51462">
    <property type="entry name" value="NUDIX"/>
    <property type="match status" value="1"/>
</dbReference>
<comment type="caution">
    <text evidence="3">The sequence shown here is derived from an EMBL/GenBank/DDBJ whole genome shotgun (WGS) entry which is preliminary data.</text>
</comment>
<dbReference type="PANTHER" id="PTHR10885:SF0">
    <property type="entry name" value="ISOPENTENYL-DIPHOSPHATE DELTA-ISOMERASE"/>
    <property type="match status" value="1"/>
</dbReference>
<organism evidence="3 4">
    <name type="scientific">Candidatus Magnetominusculus xianensis</name>
    <dbReference type="NCBI Taxonomy" id="1748249"/>
    <lineage>
        <taxon>Bacteria</taxon>
        <taxon>Pseudomonadati</taxon>
        <taxon>Nitrospirota</taxon>
        <taxon>Nitrospiria</taxon>
        <taxon>Nitrospirales</taxon>
        <taxon>Nitrospiraceae</taxon>
        <taxon>Candidatus Magnetominusculus</taxon>
    </lineage>
</organism>
<evidence type="ECO:0000313" key="3">
    <source>
        <dbReference type="EMBL" id="KWT86743.1"/>
    </source>
</evidence>
<dbReference type="PROSITE" id="PS00893">
    <property type="entry name" value="NUDIX_BOX"/>
    <property type="match status" value="1"/>
</dbReference>
<dbReference type="Gene3D" id="3.90.79.10">
    <property type="entry name" value="Nucleoside Triphosphate Pyrophosphohydrolase"/>
    <property type="match status" value="1"/>
</dbReference>
<keyword evidence="1" id="KW-0378">Hydrolase</keyword>
<dbReference type="SUPFAM" id="SSF55811">
    <property type="entry name" value="Nudix"/>
    <property type="match status" value="1"/>
</dbReference>
<feature type="domain" description="Nudix hydrolase" evidence="2">
    <location>
        <begin position="37"/>
        <end position="185"/>
    </location>
</feature>
<sequence>MIDVINYNSGELLDIVTPEGEIIGQARRSEAHGNNKLLHRVVHVFVFDTGGRLLLQKRSMKKDVAPGKWDTSVGGHVDQGETIESAVLREMEEELGITMPVPEWGSEGPPCSCAAPRFMYKYIHSNNIESELVHSYSYIHNAEIRFNTEEIDAVRFWELSEIKETLGKGILSDNFEHEFANYLSWSGK</sequence>
<keyword evidence="4" id="KW-1185">Reference proteome</keyword>
<dbReference type="InterPro" id="IPR000086">
    <property type="entry name" value="NUDIX_hydrolase_dom"/>
</dbReference>
<dbReference type="InterPro" id="IPR015797">
    <property type="entry name" value="NUDIX_hydrolase-like_dom_sf"/>
</dbReference>
<dbReference type="EMBL" id="LNQR01000056">
    <property type="protein sequence ID" value="KWT86743.1"/>
    <property type="molecule type" value="Genomic_DNA"/>
</dbReference>
<keyword evidence="3" id="KW-0413">Isomerase</keyword>
<dbReference type="CDD" id="cd04692">
    <property type="entry name" value="NUDIX_Hydrolase"/>
    <property type="match status" value="1"/>
</dbReference>
<dbReference type="Pfam" id="PF00293">
    <property type="entry name" value="NUDIX"/>
    <property type="match status" value="1"/>
</dbReference>
<proteinExistence type="predicted"/>
<name>A0ABR5SGT3_9BACT</name>
<dbReference type="GO" id="GO:0004452">
    <property type="term" value="F:isopentenyl-diphosphate delta-isomerase activity"/>
    <property type="evidence" value="ECO:0007669"/>
    <property type="project" value="UniProtKB-EC"/>
</dbReference>
<evidence type="ECO:0000259" key="2">
    <source>
        <dbReference type="PROSITE" id="PS51462"/>
    </source>
</evidence>
<dbReference type="Proteomes" id="UP000060487">
    <property type="component" value="Unassembled WGS sequence"/>
</dbReference>
<dbReference type="RefSeq" id="WP_085052089.1">
    <property type="nucleotide sequence ID" value="NZ_LNQR01000056.1"/>
</dbReference>
<dbReference type="EC" id="5.3.3.2" evidence="3"/>
<dbReference type="InterPro" id="IPR020084">
    <property type="entry name" value="NUDIX_hydrolase_CS"/>
</dbReference>
<gene>
    <name evidence="3" type="ORF">ASN18_1466</name>
</gene>
<evidence type="ECO:0000256" key="1">
    <source>
        <dbReference type="ARBA" id="ARBA00022801"/>
    </source>
</evidence>
<accession>A0ABR5SGT3</accession>
<protein>
    <submittedName>
        <fullName evidence="3">NTP pyrophosphohydrolase</fullName>
        <ecNumber evidence="3">5.3.3.2</ecNumber>
    </submittedName>
</protein>